<dbReference type="EMBL" id="VXIT01000021">
    <property type="protein sequence ID" value="KAA6406926.1"/>
    <property type="molecule type" value="Genomic_DNA"/>
</dbReference>
<dbReference type="AlphaFoldDB" id="A0A5M8PD63"/>
<evidence type="ECO:0000313" key="2">
    <source>
        <dbReference type="EMBL" id="KAA6406926.1"/>
    </source>
</evidence>
<dbReference type="Pfam" id="PF14223">
    <property type="entry name" value="Retrotran_gag_2"/>
    <property type="match status" value="1"/>
</dbReference>
<comment type="caution">
    <text evidence="2">The sequence shown here is derived from an EMBL/GenBank/DDBJ whole genome shotgun (WGS) entry which is preliminary data.</text>
</comment>
<proteinExistence type="predicted"/>
<evidence type="ECO:0000256" key="1">
    <source>
        <dbReference type="SAM" id="MobiDB-lite"/>
    </source>
</evidence>
<feature type="region of interest" description="Disordered" evidence="1">
    <location>
        <begin position="280"/>
        <end position="320"/>
    </location>
</feature>
<name>A0A5M8PD63_9LECA</name>
<accession>A0A5M8PD63</accession>
<dbReference type="OrthoDB" id="3257543at2759"/>
<evidence type="ECO:0000313" key="3">
    <source>
        <dbReference type="Proteomes" id="UP000324767"/>
    </source>
</evidence>
<feature type="compositionally biased region" description="Low complexity" evidence="1">
    <location>
        <begin position="303"/>
        <end position="318"/>
    </location>
</feature>
<gene>
    <name evidence="2" type="ORF">FRX48_09224</name>
</gene>
<reference evidence="2 3" key="1">
    <citation type="submission" date="2019-09" db="EMBL/GenBank/DDBJ databases">
        <title>The hologenome of the rock-dwelling lichen Lasallia pustulata.</title>
        <authorList>
            <person name="Greshake Tzovaras B."/>
            <person name="Segers F."/>
            <person name="Bicker A."/>
            <person name="Dal Grande F."/>
            <person name="Otte J."/>
            <person name="Hankeln T."/>
            <person name="Schmitt I."/>
            <person name="Ebersberger I."/>
        </authorList>
    </citation>
    <scope>NUCLEOTIDE SEQUENCE [LARGE SCALE GENOMIC DNA]</scope>
    <source>
        <strain evidence="2">A1-1</strain>
    </source>
</reference>
<feature type="compositionally biased region" description="Basic and acidic residues" evidence="1">
    <location>
        <begin position="41"/>
        <end position="60"/>
    </location>
</feature>
<sequence length="360" mass="41403">MSNRSNQPEGSHNKSTTSPIKENPESSSPELPADVDPPGTPDDKISRAVKDKNEEAERKHSYLRIRIPRRQIGMSNLSHIPKLEGSSNYEAWVTGIQGIALMNRVWKVMNGTIKRPVLAKNPSPTQLETYELKLDNWEEAEEVAQGYILQTIKQGPRAHLSQERDAPTMFAKLKETYKLKGYTKWHIHWKNINRSTLAQYGNASEYAESIKKSRTKLGEMGYTVPDWMVTSSFLHGLGEKYNSFATLILNTRQKGTDGTLVEPKFDSIVEQLIDMERRDKISNEGNLNSRSKALRTGEDTEFNKNNQRKNQPQPKTQNLNTDQKCSFCNLHFHTDKKCWYKHPELATDKWQESTGRRWRN</sequence>
<feature type="compositionally biased region" description="Polar residues" evidence="1">
    <location>
        <begin position="1"/>
        <end position="29"/>
    </location>
</feature>
<organism evidence="2 3">
    <name type="scientific">Lasallia pustulata</name>
    <dbReference type="NCBI Taxonomy" id="136370"/>
    <lineage>
        <taxon>Eukaryota</taxon>
        <taxon>Fungi</taxon>
        <taxon>Dikarya</taxon>
        <taxon>Ascomycota</taxon>
        <taxon>Pezizomycotina</taxon>
        <taxon>Lecanoromycetes</taxon>
        <taxon>OSLEUM clade</taxon>
        <taxon>Umbilicariomycetidae</taxon>
        <taxon>Umbilicariales</taxon>
        <taxon>Umbilicariaceae</taxon>
        <taxon>Lasallia</taxon>
    </lineage>
</organism>
<dbReference type="Proteomes" id="UP000324767">
    <property type="component" value="Unassembled WGS sequence"/>
</dbReference>
<feature type="region of interest" description="Disordered" evidence="1">
    <location>
        <begin position="1"/>
        <end position="62"/>
    </location>
</feature>
<protein>
    <submittedName>
        <fullName evidence="2">Uncharacterized protein</fullName>
    </submittedName>
</protein>